<sequence length="85" mass="9649">MQSTQILRNTASYSLPVMHDETSSNHSQLVEKIVGMKDKSVEIRKAAPNYWTVECAVILCIEIWVVIGNTAVEPFQAEDRDRNQN</sequence>
<dbReference type="EMBL" id="UZAD01013237">
    <property type="protein sequence ID" value="VDN92757.1"/>
    <property type="molecule type" value="Genomic_DNA"/>
</dbReference>
<organism evidence="3">
    <name type="scientific">Brugia pahangi</name>
    <name type="common">Filarial nematode worm</name>
    <dbReference type="NCBI Taxonomy" id="6280"/>
    <lineage>
        <taxon>Eukaryota</taxon>
        <taxon>Metazoa</taxon>
        <taxon>Ecdysozoa</taxon>
        <taxon>Nematoda</taxon>
        <taxon>Chromadorea</taxon>
        <taxon>Rhabditida</taxon>
        <taxon>Spirurina</taxon>
        <taxon>Spiruromorpha</taxon>
        <taxon>Filarioidea</taxon>
        <taxon>Onchocercidae</taxon>
        <taxon>Brugia</taxon>
    </lineage>
</organism>
<reference evidence="1 2" key="2">
    <citation type="submission" date="2018-11" db="EMBL/GenBank/DDBJ databases">
        <authorList>
            <consortium name="Pathogen Informatics"/>
        </authorList>
    </citation>
    <scope>NUCLEOTIDE SEQUENCE [LARGE SCALE GENOMIC DNA]</scope>
</reference>
<reference evidence="3" key="1">
    <citation type="submission" date="2017-02" db="UniProtKB">
        <authorList>
            <consortium name="WormBaseParasite"/>
        </authorList>
    </citation>
    <scope>IDENTIFICATION</scope>
</reference>
<accession>A0A0N4TSE0</accession>
<protein>
    <submittedName>
        <fullName evidence="1 3">Uncharacterized protein</fullName>
    </submittedName>
</protein>
<evidence type="ECO:0000313" key="1">
    <source>
        <dbReference type="EMBL" id="VDN92757.1"/>
    </source>
</evidence>
<dbReference type="AlphaFoldDB" id="A0A0N4TSE0"/>
<dbReference type="Proteomes" id="UP000278627">
    <property type="component" value="Unassembled WGS sequence"/>
</dbReference>
<proteinExistence type="predicted"/>
<dbReference type="WBParaSite" id="BPAG_0001160901-mRNA-1">
    <property type="protein sequence ID" value="BPAG_0001160901-mRNA-1"/>
    <property type="gene ID" value="BPAG_0001160901"/>
</dbReference>
<gene>
    <name evidence="1" type="ORF">BPAG_LOCUS11571</name>
</gene>
<name>A0A0N4TSE0_BRUPA</name>
<keyword evidence="2" id="KW-1185">Reference proteome</keyword>
<evidence type="ECO:0000313" key="3">
    <source>
        <dbReference type="WBParaSite" id="BPAG_0001160901-mRNA-1"/>
    </source>
</evidence>
<evidence type="ECO:0000313" key="2">
    <source>
        <dbReference type="Proteomes" id="UP000278627"/>
    </source>
</evidence>